<keyword evidence="2" id="KW-1185">Reference proteome</keyword>
<gene>
    <name evidence="1" type="ORF">H4317_11050</name>
</gene>
<dbReference type="EMBL" id="CP060202">
    <property type="protein sequence ID" value="QNH60729.1"/>
    <property type="molecule type" value="Genomic_DNA"/>
</dbReference>
<evidence type="ECO:0000313" key="2">
    <source>
        <dbReference type="Proteomes" id="UP000515489"/>
    </source>
</evidence>
<reference evidence="1 2" key="1">
    <citation type="submission" date="2020-08" db="EMBL/GenBank/DDBJ databases">
        <title>Hymenobacter sp. S2-20-2 genome sequencing.</title>
        <authorList>
            <person name="Jin L."/>
        </authorList>
    </citation>
    <scope>NUCLEOTIDE SEQUENCE [LARGE SCALE GENOMIC DNA]</scope>
    <source>
        <strain evidence="1 2">S2-20-2</strain>
    </source>
</reference>
<dbReference type="KEGG" id="hsk:H4317_11050"/>
<dbReference type="RefSeq" id="WP_185886647.1">
    <property type="nucleotide sequence ID" value="NZ_CP060202.1"/>
</dbReference>
<name>A0A7G7W2Y6_9BACT</name>
<sequence>MGYNPEIITPQLQRMQVGSLTSLRKQWEDQSAMTDLIDAELQSRLNRIPLTPDRLDELLQYFGSDTITEASVTICQLAVEVRRLQSDNQRLIDETHRWSAAVKKLEAERTQPYTEASVEEALQVLDDAMDKGKFLDDNALLMAIDMAAQKLRPVPAPVHDASALASRKPCPKAQGLPTCKTCWCNEQPKADG</sequence>
<organism evidence="1 2">
    <name type="scientific">Hymenobacter sediminicola</name>
    <dbReference type="NCBI Taxonomy" id="2761579"/>
    <lineage>
        <taxon>Bacteria</taxon>
        <taxon>Pseudomonadati</taxon>
        <taxon>Bacteroidota</taxon>
        <taxon>Cytophagia</taxon>
        <taxon>Cytophagales</taxon>
        <taxon>Hymenobacteraceae</taxon>
        <taxon>Hymenobacter</taxon>
    </lineage>
</organism>
<proteinExistence type="predicted"/>
<protein>
    <submittedName>
        <fullName evidence="1">Uncharacterized protein</fullName>
    </submittedName>
</protein>
<accession>A0A7G7W2Y6</accession>
<evidence type="ECO:0000313" key="1">
    <source>
        <dbReference type="EMBL" id="QNH60729.1"/>
    </source>
</evidence>
<dbReference type="AlphaFoldDB" id="A0A7G7W2Y6"/>
<dbReference type="Proteomes" id="UP000515489">
    <property type="component" value="Chromosome"/>
</dbReference>